<evidence type="ECO:0000313" key="3">
    <source>
        <dbReference type="Proteomes" id="UP000326678"/>
    </source>
</evidence>
<dbReference type="KEGG" id="nsh:GXM_08052"/>
<dbReference type="Proteomes" id="UP000326678">
    <property type="component" value="Chromosome Gxm2"/>
</dbReference>
<accession>A0A5P8WCT3</accession>
<dbReference type="AlphaFoldDB" id="A0A5P8WCT3"/>
<dbReference type="EMBL" id="CP045227">
    <property type="protein sequence ID" value="QFS50558.1"/>
    <property type="molecule type" value="Genomic_DNA"/>
</dbReference>
<proteinExistence type="predicted"/>
<evidence type="ECO:0000313" key="2">
    <source>
        <dbReference type="EMBL" id="QFS50558.1"/>
    </source>
</evidence>
<feature type="region of interest" description="Disordered" evidence="1">
    <location>
        <begin position="1"/>
        <end position="21"/>
    </location>
</feature>
<reference evidence="2 3" key="1">
    <citation type="submission" date="2019-10" db="EMBL/GenBank/DDBJ databases">
        <title>Genomic and transcriptomic insights into the perfect genentic adaptation of a filamentous nitrogen-fixing cyanobacterium to rice fields.</title>
        <authorList>
            <person name="Chen Z."/>
        </authorList>
    </citation>
    <scope>NUCLEOTIDE SEQUENCE [LARGE SCALE GENOMIC DNA]</scope>
    <source>
        <strain evidence="2">CCNUC1</strain>
    </source>
</reference>
<organism evidence="2 3">
    <name type="scientific">Nostoc sphaeroides CCNUC1</name>
    <dbReference type="NCBI Taxonomy" id="2653204"/>
    <lineage>
        <taxon>Bacteria</taxon>
        <taxon>Bacillati</taxon>
        <taxon>Cyanobacteriota</taxon>
        <taxon>Cyanophyceae</taxon>
        <taxon>Nostocales</taxon>
        <taxon>Nostocaceae</taxon>
        <taxon>Nostoc</taxon>
    </lineage>
</organism>
<evidence type="ECO:0000256" key="1">
    <source>
        <dbReference type="SAM" id="MobiDB-lite"/>
    </source>
</evidence>
<protein>
    <recommendedName>
        <fullName evidence="4">Transposase</fullName>
    </recommendedName>
</protein>
<gene>
    <name evidence="2" type="ORF">GXM_08052</name>
</gene>
<dbReference type="InterPro" id="IPR046229">
    <property type="entry name" value="TnpC-like"/>
</dbReference>
<sequence length="235" mass="26263">MTNRKIEALQEAAAHKSKESAERVKKALERMIKQGQVISFKSVAQTANVSTAYLYKQEDLRSRIETLRDQQKQSPKSKQAPLASDNSKSVIISTLREENKKLRAEIDGLRRINEGLAGRVYHLQGADDLAERFKVENAELKKQLDECRSQTPSAPPQDGPKVTSIDKKRSKKTGGSDSVKSELDALKIKIKISTTLSKLIEQVPEETVLKAINTLKEALSTTKVRNPAGFRIKLR</sequence>
<evidence type="ECO:0008006" key="4">
    <source>
        <dbReference type="Google" id="ProtNLM"/>
    </source>
</evidence>
<name>A0A5P8WCT3_9NOSO</name>
<keyword evidence="3" id="KW-1185">Reference proteome</keyword>
<dbReference type="Pfam" id="PF19776">
    <property type="entry name" value="DUF6262"/>
    <property type="match status" value="1"/>
</dbReference>
<feature type="region of interest" description="Disordered" evidence="1">
    <location>
        <begin position="66"/>
        <end position="86"/>
    </location>
</feature>
<dbReference type="RefSeq" id="WP_152591510.1">
    <property type="nucleotide sequence ID" value="NZ_CP045227.1"/>
</dbReference>
<feature type="region of interest" description="Disordered" evidence="1">
    <location>
        <begin position="144"/>
        <end position="178"/>
    </location>
</feature>